<dbReference type="AlphaFoldDB" id="A0A1E3GV75"/>
<dbReference type="Proteomes" id="UP000094379">
    <property type="component" value="Unassembled WGS sequence"/>
</dbReference>
<dbReference type="STRING" id="291169.A9E74_00988"/>
<evidence type="ECO:0000313" key="1">
    <source>
        <dbReference type="EMBL" id="ODN67261.1"/>
    </source>
</evidence>
<name>A0A1E3GV75_9GAMM</name>
<dbReference type="EMBL" id="MCRI01000007">
    <property type="protein sequence ID" value="ODN67261.1"/>
    <property type="molecule type" value="Genomic_DNA"/>
</dbReference>
<keyword evidence="2" id="KW-1185">Reference proteome</keyword>
<accession>A0A1E3GV75</accession>
<comment type="caution">
    <text evidence="1">The sequence shown here is derived from an EMBL/GenBank/DDBJ whole genome shotgun (WGS) entry which is preliminary data.</text>
</comment>
<evidence type="ECO:0008006" key="3">
    <source>
        <dbReference type="Google" id="ProtNLM"/>
    </source>
</evidence>
<dbReference type="RefSeq" id="WP_069295583.1">
    <property type="nucleotide sequence ID" value="NZ_MCRI01000007.1"/>
</dbReference>
<organism evidence="1 2">
    <name type="scientific">Methylophaga muralis</name>
    <dbReference type="NCBI Taxonomy" id="291169"/>
    <lineage>
        <taxon>Bacteria</taxon>
        <taxon>Pseudomonadati</taxon>
        <taxon>Pseudomonadota</taxon>
        <taxon>Gammaproteobacteria</taxon>
        <taxon>Thiotrichales</taxon>
        <taxon>Piscirickettsiaceae</taxon>
        <taxon>Methylophaga</taxon>
    </lineage>
</organism>
<evidence type="ECO:0000313" key="2">
    <source>
        <dbReference type="Proteomes" id="UP000094379"/>
    </source>
</evidence>
<reference evidence="1 2" key="1">
    <citation type="submission" date="2016-07" db="EMBL/GenBank/DDBJ databases">
        <title>Draft Genome Sequence of Methylophaga muralis Bur 1.</title>
        <authorList>
            <person name="Vasilenko O.V."/>
            <person name="Doronina N.V."/>
            <person name="Shmareva M.N."/>
            <person name="Tarlachkov S.V."/>
            <person name="Mustakhimov I."/>
            <person name="Trotsenko Y.A."/>
        </authorList>
    </citation>
    <scope>NUCLEOTIDE SEQUENCE [LARGE SCALE GENOMIC DNA]</scope>
    <source>
        <strain evidence="1 2">Bur 1</strain>
    </source>
</reference>
<sequence length="197" mass="22344">MKITSIRTGWLILVVCISLILSGCSGRITPPTTPETPRAVFVLDHGQHSSLVIEDKHGNMARYSYGDWRYYAEGKTSFWSGLRAVFAPTKAALGRKQLSGPATLENVYKQVRISVIKAVPLEAEASAVDALQYKLETIYLQNQDSKIYRQDYDLEFVHHPMAYSVRHNSNQIIGQWLTELGSEIHGWQLLSNWQVRH</sequence>
<gene>
    <name evidence="1" type="ORF">A9E74_00988</name>
</gene>
<proteinExistence type="predicted"/>
<protein>
    <recommendedName>
        <fullName evidence="3">Lipoprotein</fullName>
    </recommendedName>
</protein>
<dbReference type="PROSITE" id="PS51257">
    <property type="entry name" value="PROKAR_LIPOPROTEIN"/>
    <property type="match status" value="1"/>
</dbReference>